<evidence type="ECO:0000256" key="8">
    <source>
        <dbReference type="ARBA" id="ARBA00022573"/>
    </source>
</evidence>
<evidence type="ECO:0000256" key="9">
    <source>
        <dbReference type="ARBA" id="ARBA00022679"/>
    </source>
</evidence>
<evidence type="ECO:0000256" key="3">
    <source>
        <dbReference type="ARBA" id="ARBA00004663"/>
    </source>
</evidence>
<keyword evidence="10 19" id="KW-0812">Transmembrane</keyword>
<comment type="function">
    <text evidence="14 19">Joins adenosylcobinamide-GDP and alpha-ribazole to generate adenosylcobalamin (Ado-cobalamin). Also synthesizes adenosylcobalamin 5'-phosphate from adenosylcobinamide-GDP and alpha-ribazole 5'-phosphate.</text>
</comment>
<proteinExistence type="inferred from homology"/>
<keyword evidence="7 19" id="KW-1003">Cell membrane</keyword>
<protein>
    <recommendedName>
        <fullName evidence="6 19">Adenosylcobinamide-GDP ribazoletransferase</fullName>
        <ecNumber evidence="5 19">2.7.8.26</ecNumber>
    </recommendedName>
    <alternativeName>
        <fullName evidence="16 19">Cobalamin synthase</fullName>
    </alternativeName>
    <alternativeName>
        <fullName evidence="15 19">Cobalamin-5'-phosphate synthase</fullName>
    </alternativeName>
</protein>
<evidence type="ECO:0000313" key="21">
    <source>
        <dbReference type="Proteomes" id="UP001138661"/>
    </source>
</evidence>
<dbReference type="EMBL" id="JAHXDN010000002">
    <property type="protein sequence ID" value="MBW4707785.1"/>
    <property type="molecule type" value="Genomic_DNA"/>
</dbReference>
<evidence type="ECO:0000256" key="16">
    <source>
        <dbReference type="ARBA" id="ARBA00032853"/>
    </source>
</evidence>
<evidence type="ECO:0000256" key="12">
    <source>
        <dbReference type="ARBA" id="ARBA00022989"/>
    </source>
</evidence>
<dbReference type="PANTHER" id="PTHR34148:SF1">
    <property type="entry name" value="ADENOSYLCOBINAMIDE-GDP RIBAZOLETRANSFERASE"/>
    <property type="match status" value="1"/>
</dbReference>
<evidence type="ECO:0000256" key="19">
    <source>
        <dbReference type="HAMAP-Rule" id="MF_00719"/>
    </source>
</evidence>
<keyword evidence="8 19" id="KW-0169">Cobalamin biosynthesis</keyword>
<evidence type="ECO:0000256" key="11">
    <source>
        <dbReference type="ARBA" id="ARBA00022842"/>
    </source>
</evidence>
<evidence type="ECO:0000256" key="10">
    <source>
        <dbReference type="ARBA" id="ARBA00022692"/>
    </source>
</evidence>
<comment type="subcellular location">
    <subcellularLocation>
        <location evidence="2 19">Cell membrane</location>
        <topology evidence="2 19">Multi-pass membrane protein</topology>
    </subcellularLocation>
</comment>
<evidence type="ECO:0000256" key="13">
    <source>
        <dbReference type="ARBA" id="ARBA00023136"/>
    </source>
</evidence>
<evidence type="ECO:0000256" key="5">
    <source>
        <dbReference type="ARBA" id="ARBA00013200"/>
    </source>
</evidence>
<comment type="similarity">
    <text evidence="4 19">Belongs to the CobS family.</text>
</comment>
<evidence type="ECO:0000256" key="17">
    <source>
        <dbReference type="ARBA" id="ARBA00048623"/>
    </source>
</evidence>
<dbReference type="Proteomes" id="UP001138661">
    <property type="component" value="Unassembled WGS sequence"/>
</dbReference>
<evidence type="ECO:0000256" key="18">
    <source>
        <dbReference type="ARBA" id="ARBA00049504"/>
    </source>
</evidence>
<keyword evidence="12 19" id="KW-1133">Transmembrane helix</keyword>
<feature type="transmembrane region" description="Helical" evidence="19">
    <location>
        <begin position="184"/>
        <end position="217"/>
    </location>
</feature>
<feature type="transmembrane region" description="Helical" evidence="19">
    <location>
        <begin position="6"/>
        <end position="25"/>
    </location>
</feature>
<evidence type="ECO:0000256" key="14">
    <source>
        <dbReference type="ARBA" id="ARBA00025228"/>
    </source>
</evidence>
<evidence type="ECO:0000313" key="20">
    <source>
        <dbReference type="EMBL" id="MBW4707785.1"/>
    </source>
</evidence>
<dbReference type="GO" id="GO:0009236">
    <property type="term" value="P:cobalamin biosynthetic process"/>
    <property type="evidence" value="ECO:0007669"/>
    <property type="project" value="UniProtKB-UniRule"/>
</dbReference>
<dbReference type="GO" id="GO:0051073">
    <property type="term" value="F:adenosylcobinamide-GDP ribazoletransferase activity"/>
    <property type="evidence" value="ECO:0007669"/>
    <property type="project" value="UniProtKB-UniRule"/>
</dbReference>
<gene>
    <name evidence="19" type="primary">cobS</name>
    <name evidence="20" type="ORF">KX928_08300</name>
</gene>
<dbReference type="InterPro" id="IPR003805">
    <property type="entry name" value="CobS"/>
</dbReference>
<sequence length="253" mass="25974">MKTDRLPIWLMDVLLAGTLLSRLPLPRVPEDSFARMAKAVWAYPIVGTVLAVIAGSFALLLLGLGVPAPFAAGGLLAALMLLTGAMHEDGLADSADGFWGGYEAARRLEIMKDSHLGTYGLLALLMVTGLRWSAYALLLPLGLAPVIAAASLSRGVMPGVMATLPHARETGLSRSVGRPETTTAIWGLGLSLAIAGICVGAVAVLCLIVALGVALALGALAKAKIAGQTGDVLGTTQQLSEVAILAVLLVHLT</sequence>
<dbReference type="GO" id="GO:0008818">
    <property type="term" value="F:cobalamin 5'-phosphate synthase activity"/>
    <property type="evidence" value="ECO:0007669"/>
    <property type="project" value="UniProtKB-UniRule"/>
</dbReference>
<keyword evidence="21" id="KW-1185">Reference proteome</keyword>
<keyword evidence="13 19" id="KW-0472">Membrane</keyword>
<comment type="catalytic activity">
    <reaction evidence="17 19">
        <text>alpha-ribazole + adenosylcob(III)inamide-GDP = adenosylcob(III)alamin + GMP + H(+)</text>
        <dbReference type="Rhea" id="RHEA:16049"/>
        <dbReference type="ChEBI" id="CHEBI:10329"/>
        <dbReference type="ChEBI" id="CHEBI:15378"/>
        <dbReference type="ChEBI" id="CHEBI:18408"/>
        <dbReference type="ChEBI" id="CHEBI:58115"/>
        <dbReference type="ChEBI" id="CHEBI:60487"/>
        <dbReference type="EC" id="2.7.8.26"/>
    </reaction>
</comment>
<evidence type="ECO:0000256" key="4">
    <source>
        <dbReference type="ARBA" id="ARBA00010561"/>
    </source>
</evidence>
<feature type="transmembrane region" description="Helical" evidence="19">
    <location>
        <begin position="40"/>
        <end position="62"/>
    </location>
</feature>
<organism evidence="20 21">
    <name type="scientific">Roseobacter insulae</name>
    <dbReference type="NCBI Taxonomy" id="2859783"/>
    <lineage>
        <taxon>Bacteria</taxon>
        <taxon>Pseudomonadati</taxon>
        <taxon>Pseudomonadota</taxon>
        <taxon>Alphaproteobacteria</taxon>
        <taxon>Rhodobacterales</taxon>
        <taxon>Roseobacteraceae</taxon>
        <taxon>Roseobacter</taxon>
    </lineage>
</organism>
<comment type="catalytic activity">
    <reaction evidence="18 19">
        <text>alpha-ribazole 5'-phosphate + adenosylcob(III)inamide-GDP = adenosylcob(III)alamin 5'-phosphate + GMP + H(+)</text>
        <dbReference type="Rhea" id="RHEA:23560"/>
        <dbReference type="ChEBI" id="CHEBI:15378"/>
        <dbReference type="ChEBI" id="CHEBI:57918"/>
        <dbReference type="ChEBI" id="CHEBI:58115"/>
        <dbReference type="ChEBI" id="CHEBI:60487"/>
        <dbReference type="ChEBI" id="CHEBI:60493"/>
        <dbReference type="EC" id="2.7.8.26"/>
    </reaction>
</comment>
<dbReference type="Pfam" id="PF02654">
    <property type="entry name" value="CobS"/>
    <property type="match status" value="1"/>
</dbReference>
<comment type="caution">
    <text evidence="20">The sequence shown here is derived from an EMBL/GenBank/DDBJ whole genome shotgun (WGS) entry which is preliminary data.</text>
</comment>
<feature type="transmembrane region" description="Helical" evidence="19">
    <location>
        <begin position="68"/>
        <end position="86"/>
    </location>
</feature>
<evidence type="ECO:0000256" key="7">
    <source>
        <dbReference type="ARBA" id="ARBA00022475"/>
    </source>
</evidence>
<dbReference type="HAMAP" id="MF_00719">
    <property type="entry name" value="CobS"/>
    <property type="match status" value="1"/>
</dbReference>
<evidence type="ECO:0000256" key="6">
    <source>
        <dbReference type="ARBA" id="ARBA00015850"/>
    </source>
</evidence>
<comment type="pathway">
    <text evidence="3 19">Cofactor biosynthesis; adenosylcobalamin biosynthesis; adenosylcobalamin from cob(II)yrinate a,c-diamide: step 7/7.</text>
</comment>
<evidence type="ECO:0000256" key="2">
    <source>
        <dbReference type="ARBA" id="ARBA00004651"/>
    </source>
</evidence>
<dbReference type="AlphaFoldDB" id="A0A9X1FVA6"/>
<keyword evidence="9 19" id="KW-0808">Transferase</keyword>
<dbReference type="GO" id="GO:0005886">
    <property type="term" value="C:plasma membrane"/>
    <property type="evidence" value="ECO:0007669"/>
    <property type="project" value="UniProtKB-SubCell"/>
</dbReference>
<comment type="cofactor">
    <cofactor evidence="1 19">
        <name>Mg(2+)</name>
        <dbReference type="ChEBI" id="CHEBI:18420"/>
    </cofactor>
</comment>
<evidence type="ECO:0000256" key="15">
    <source>
        <dbReference type="ARBA" id="ARBA00032605"/>
    </source>
</evidence>
<dbReference type="RefSeq" id="WP_219500926.1">
    <property type="nucleotide sequence ID" value="NZ_JAHXDN010000002.1"/>
</dbReference>
<reference evidence="20" key="1">
    <citation type="submission" date="2021-07" db="EMBL/GenBank/DDBJ databases">
        <title>Roseobacter insulae sp. nov., isolated from a tidal flat.</title>
        <authorList>
            <person name="Park S."/>
            <person name="Yoon J.-H."/>
        </authorList>
    </citation>
    <scope>NUCLEOTIDE SEQUENCE</scope>
    <source>
        <strain evidence="20">YSTF-M11</strain>
    </source>
</reference>
<dbReference type="PANTHER" id="PTHR34148">
    <property type="entry name" value="ADENOSYLCOBINAMIDE-GDP RIBAZOLETRANSFERASE"/>
    <property type="match status" value="1"/>
</dbReference>
<keyword evidence="11 19" id="KW-0460">Magnesium</keyword>
<evidence type="ECO:0000256" key="1">
    <source>
        <dbReference type="ARBA" id="ARBA00001946"/>
    </source>
</evidence>
<name>A0A9X1FVA6_9RHOB</name>
<dbReference type="EC" id="2.7.8.26" evidence="5 19"/>
<accession>A0A9X1FVA6</accession>
<feature type="transmembrane region" description="Helical" evidence="19">
    <location>
        <begin position="116"/>
        <end position="138"/>
    </location>
</feature>